<dbReference type="GO" id="GO:0016020">
    <property type="term" value="C:membrane"/>
    <property type="evidence" value="ECO:0007669"/>
    <property type="project" value="UniProtKB-SubCell"/>
</dbReference>
<feature type="active site" evidence="7">
    <location>
        <position position="79"/>
    </location>
</feature>
<dbReference type="InterPro" id="IPR019757">
    <property type="entry name" value="Pept_S26A_signal_pept_1_Lys-AS"/>
</dbReference>
<dbReference type="InterPro" id="IPR019756">
    <property type="entry name" value="Pept_S26A_signal_pept_1_Ser-AS"/>
</dbReference>
<dbReference type="AlphaFoldDB" id="A4BRZ2"/>
<evidence type="ECO:0000256" key="7">
    <source>
        <dbReference type="PIRSR" id="PIRSR600223-1"/>
    </source>
</evidence>
<dbReference type="GO" id="GO:0009003">
    <property type="term" value="F:signal peptidase activity"/>
    <property type="evidence" value="ECO:0007669"/>
    <property type="project" value="UniProtKB-EC"/>
</dbReference>
<dbReference type="PANTHER" id="PTHR43390:SF1">
    <property type="entry name" value="CHLOROPLAST PROCESSING PEPTIDASE"/>
    <property type="match status" value="1"/>
</dbReference>
<dbReference type="PROSITE" id="PS00501">
    <property type="entry name" value="SPASE_I_1"/>
    <property type="match status" value="1"/>
</dbReference>
<feature type="transmembrane region" description="Helical" evidence="8">
    <location>
        <begin position="6"/>
        <end position="24"/>
    </location>
</feature>
<dbReference type="GO" id="GO:0006465">
    <property type="term" value="P:signal peptide processing"/>
    <property type="evidence" value="ECO:0007669"/>
    <property type="project" value="InterPro"/>
</dbReference>
<evidence type="ECO:0000256" key="3">
    <source>
        <dbReference type="ARBA" id="ARBA00013208"/>
    </source>
</evidence>
<comment type="similarity">
    <text evidence="2 9">Belongs to the peptidase S26 family.</text>
</comment>
<keyword evidence="6 8" id="KW-0378">Hydrolase</keyword>
<sequence length="258" mass="29615">MYFNFEALLVLLTFLTGAIWLWDWRQRRSQAQRRGAAAAEPRTKIGWWIELSRSLFPVILAVLIIRSFIVEPFRIPSGSMIPTLLPGDFILVNKFSYGLRLPVLHTRVFGDGQPERGDVVVFRYPEDPSQDYIKRIVALPGDAIRYEHKKLYINGEPAPQELVGRYPPDPAAVVKREHLEGVNHEILLYKNARDGGFTFKVPPDEYFAMGDNRDRSSDSRYWGGVPANNLVGKAFLVWMSWDWQDSTINWGRIGDAIH</sequence>
<comment type="subcellular location">
    <subcellularLocation>
        <location evidence="9">Membrane</location>
        <topology evidence="9">Multi-pass membrane protein</topology>
    </subcellularLocation>
</comment>
<evidence type="ECO:0000256" key="1">
    <source>
        <dbReference type="ARBA" id="ARBA00000677"/>
    </source>
</evidence>
<dbReference type="CDD" id="cd06530">
    <property type="entry name" value="S26_SPase_I"/>
    <property type="match status" value="1"/>
</dbReference>
<dbReference type="GO" id="GO:0004252">
    <property type="term" value="F:serine-type endopeptidase activity"/>
    <property type="evidence" value="ECO:0007669"/>
    <property type="project" value="InterPro"/>
</dbReference>
<keyword evidence="8" id="KW-0472">Membrane</keyword>
<dbReference type="EMBL" id="AAOF01000008">
    <property type="protein sequence ID" value="EAR21471.1"/>
    <property type="molecule type" value="Genomic_DNA"/>
</dbReference>
<evidence type="ECO:0000256" key="5">
    <source>
        <dbReference type="ARBA" id="ARBA00022670"/>
    </source>
</evidence>
<feature type="active site" evidence="7">
    <location>
        <position position="134"/>
    </location>
</feature>
<reference evidence="11 12" key="1">
    <citation type="submission" date="2006-02" db="EMBL/GenBank/DDBJ databases">
        <authorList>
            <person name="Waterbury J."/>
            <person name="Ferriera S."/>
            <person name="Johnson J."/>
            <person name="Kravitz S."/>
            <person name="Halpern A."/>
            <person name="Remington K."/>
            <person name="Beeson K."/>
            <person name="Tran B."/>
            <person name="Rogers Y.-H."/>
            <person name="Friedman R."/>
            <person name="Venter J.C."/>
        </authorList>
    </citation>
    <scope>NUCLEOTIDE SEQUENCE [LARGE SCALE GENOMIC DNA]</scope>
    <source>
        <strain evidence="11 12">Nb-231</strain>
    </source>
</reference>
<evidence type="ECO:0000256" key="6">
    <source>
        <dbReference type="ARBA" id="ARBA00022801"/>
    </source>
</evidence>
<keyword evidence="12" id="KW-1185">Reference proteome</keyword>
<feature type="transmembrane region" description="Helical" evidence="8">
    <location>
        <begin position="45"/>
        <end position="69"/>
    </location>
</feature>
<dbReference type="Gene3D" id="2.10.109.10">
    <property type="entry name" value="Umud Fragment, subunit A"/>
    <property type="match status" value="1"/>
</dbReference>
<dbReference type="Proteomes" id="UP000003374">
    <property type="component" value="Unassembled WGS sequence"/>
</dbReference>
<keyword evidence="8" id="KW-1133">Transmembrane helix</keyword>
<dbReference type="PANTHER" id="PTHR43390">
    <property type="entry name" value="SIGNAL PEPTIDASE I"/>
    <property type="match status" value="1"/>
</dbReference>
<organism evidence="11 12">
    <name type="scientific">Nitrococcus mobilis Nb-231</name>
    <dbReference type="NCBI Taxonomy" id="314278"/>
    <lineage>
        <taxon>Bacteria</taxon>
        <taxon>Pseudomonadati</taxon>
        <taxon>Pseudomonadota</taxon>
        <taxon>Gammaproteobacteria</taxon>
        <taxon>Chromatiales</taxon>
        <taxon>Ectothiorhodospiraceae</taxon>
        <taxon>Nitrococcus</taxon>
    </lineage>
</organism>
<dbReference type="InterPro" id="IPR019533">
    <property type="entry name" value="Peptidase_S26"/>
</dbReference>
<dbReference type="eggNOG" id="COG0681">
    <property type="taxonomic scope" value="Bacteria"/>
</dbReference>
<evidence type="ECO:0000256" key="8">
    <source>
        <dbReference type="RuleBase" id="RU003993"/>
    </source>
</evidence>
<gene>
    <name evidence="11" type="ORF">NB231_01134</name>
</gene>
<dbReference type="InterPro" id="IPR000223">
    <property type="entry name" value="Pept_S26A_signal_pept_1"/>
</dbReference>
<comment type="catalytic activity">
    <reaction evidence="1 8">
        <text>Cleavage of hydrophobic, N-terminal signal or leader sequences from secreted and periplasmic proteins.</text>
        <dbReference type="EC" id="3.4.21.89"/>
    </reaction>
</comment>
<feature type="domain" description="Peptidase S26" evidence="10">
    <location>
        <begin position="49"/>
        <end position="238"/>
    </location>
</feature>
<accession>A4BRZ2</accession>
<evidence type="ECO:0000313" key="12">
    <source>
        <dbReference type="Proteomes" id="UP000003374"/>
    </source>
</evidence>
<protein>
    <recommendedName>
        <fullName evidence="4 8">Signal peptidase I</fullName>
        <ecNumber evidence="3 8">3.4.21.89</ecNumber>
    </recommendedName>
</protein>
<keyword evidence="5 8" id="KW-0645">Protease</keyword>
<dbReference type="EC" id="3.4.21.89" evidence="3 8"/>
<dbReference type="RefSeq" id="WP_004999039.1">
    <property type="nucleotide sequence ID" value="NZ_CH672427.1"/>
</dbReference>
<dbReference type="SUPFAM" id="SSF51306">
    <property type="entry name" value="LexA/Signal peptidase"/>
    <property type="match status" value="1"/>
</dbReference>
<evidence type="ECO:0000256" key="9">
    <source>
        <dbReference type="RuleBase" id="RU362042"/>
    </source>
</evidence>
<evidence type="ECO:0000256" key="2">
    <source>
        <dbReference type="ARBA" id="ARBA00009370"/>
    </source>
</evidence>
<evidence type="ECO:0000256" key="4">
    <source>
        <dbReference type="ARBA" id="ARBA00019232"/>
    </source>
</evidence>
<dbReference type="OrthoDB" id="9815782at2"/>
<dbReference type="HOGENOM" id="CLU_028723_1_1_6"/>
<comment type="caution">
    <text evidence="11">The sequence shown here is derived from an EMBL/GenBank/DDBJ whole genome shotgun (WGS) entry which is preliminary data.</text>
</comment>
<proteinExistence type="inferred from homology"/>
<dbReference type="NCBIfam" id="TIGR02227">
    <property type="entry name" value="sigpep_I_bact"/>
    <property type="match status" value="1"/>
</dbReference>
<dbReference type="InterPro" id="IPR036286">
    <property type="entry name" value="LexA/Signal_pep-like_sf"/>
</dbReference>
<keyword evidence="8" id="KW-0812">Transmembrane</keyword>
<evidence type="ECO:0000259" key="10">
    <source>
        <dbReference type="Pfam" id="PF10502"/>
    </source>
</evidence>
<evidence type="ECO:0000313" key="11">
    <source>
        <dbReference type="EMBL" id="EAR21471.1"/>
    </source>
</evidence>
<dbReference type="PRINTS" id="PR00727">
    <property type="entry name" value="LEADERPTASE"/>
</dbReference>
<dbReference type="PROSITE" id="PS00760">
    <property type="entry name" value="SPASE_I_2"/>
    <property type="match status" value="1"/>
</dbReference>
<name>A4BRZ2_9GAMM</name>
<dbReference type="STRING" id="314278.NB231_01134"/>
<dbReference type="Pfam" id="PF10502">
    <property type="entry name" value="Peptidase_S26"/>
    <property type="match status" value="1"/>
</dbReference>